<keyword evidence="4" id="KW-1185">Reference proteome</keyword>
<proteinExistence type="predicted"/>
<dbReference type="AlphaFoldDB" id="A0A2H9TNJ9"/>
<evidence type="ECO:0000256" key="2">
    <source>
        <dbReference type="SAM" id="MobiDB-lite"/>
    </source>
</evidence>
<keyword evidence="1" id="KW-0175">Coiled coil</keyword>
<feature type="compositionally biased region" description="Basic and acidic residues" evidence="2">
    <location>
        <begin position="135"/>
        <end position="145"/>
    </location>
</feature>
<feature type="coiled-coil region" evidence="1">
    <location>
        <begin position="19"/>
        <end position="99"/>
    </location>
</feature>
<evidence type="ECO:0000313" key="3">
    <source>
        <dbReference type="EMBL" id="PJF19240.1"/>
    </source>
</evidence>
<evidence type="ECO:0000256" key="1">
    <source>
        <dbReference type="SAM" id="Coils"/>
    </source>
</evidence>
<protein>
    <submittedName>
        <fullName evidence="3">Uncharacterized protein</fullName>
    </submittedName>
</protein>
<feature type="compositionally biased region" description="Polar residues" evidence="2">
    <location>
        <begin position="121"/>
        <end position="134"/>
    </location>
</feature>
<name>A0A2H9TNJ9_9FUNG</name>
<dbReference type="EMBL" id="MTSL01000072">
    <property type="protein sequence ID" value="PJF19240.1"/>
    <property type="molecule type" value="Genomic_DNA"/>
</dbReference>
<dbReference type="Proteomes" id="UP000240830">
    <property type="component" value="Unassembled WGS sequence"/>
</dbReference>
<sequence length="208" mass="23371">MSSYKELISEKGRNIQDLVESLQEVKLRMAERVGQLEEKLTETEKSKTELEERINSCSTAHEQTVGILDAQLQDFKKAVLQLEDEKHQLHSRISLINEELSGCKERNEELCIELNSKSEESGTSGLDNYYTSRTNEGRVSGKDKGSICQSVDQPALVIALTEILQEHEASVKLARDELCEKSTAMESALKEQLSGLCTLVRPTFICHL</sequence>
<comment type="caution">
    <text evidence="3">The sequence shown here is derived from an EMBL/GenBank/DDBJ whole genome shotgun (WGS) entry which is preliminary data.</text>
</comment>
<evidence type="ECO:0000313" key="4">
    <source>
        <dbReference type="Proteomes" id="UP000240830"/>
    </source>
</evidence>
<accession>A0A2H9TNJ9</accession>
<gene>
    <name evidence="3" type="ORF">PSACC_00950</name>
</gene>
<reference evidence="3 4" key="1">
    <citation type="submission" date="2016-10" db="EMBL/GenBank/DDBJ databases">
        <title>The genome of Paramicrosporidium saccamoebae is the missing link in understanding Cryptomycota and Microsporidia evolution.</title>
        <authorList>
            <person name="Quandt C.A."/>
            <person name="Beaudet D."/>
            <person name="Corsaro D."/>
            <person name="Michel R."/>
            <person name="Corradi N."/>
            <person name="James T."/>
        </authorList>
    </citation>
    <scope>NUCLEOTIDE SEQUENCE [LARGE SCALE GENOMIC DNA]</scope>
    <source>
        <strain evidence="3 4">KSL3</strain>
    </source>
</reference>
<feature type="region of interest" description="Disordered" evidence="2">
    <location>
        <begin position="119"/>
        <end position="145"/>
    </location>
</feature>
<organism evidence="3 4">
    <name type="scientific">Paramicrosporidium saccamoebae</name>
    <dbReference type="NCBI Taxonomy" id="1246581"/>
    <lineage>
        <taxon>Eukaryota</taxon>
        <taxon>Fungi</taxon>
        <taxon>Fungi incertae sedis</taxon>
        <taxon>Cryptomycota</taxon>
        <taxon>Cryptomycota incertae sedis</taxon>
        <taxon>Paramicrosporidium</taxon>
    </lineage>
</organism>